<keyword evidence="4" id="KW-1185">Reference proteome</keyword>
<evidence type="ECO:0000313" key="5">
    <source>
        <dbReference type="Proteomes" id="UP000435112"/>
    </source>
</evidence>
<dbReference type="AlphaFoldDB" id="A0A6A3NXU3"/>
<proteinExistence type="predicted"/>
<accession>A0A6A3NXU3</accession>
<evidence type="ECO:0000256" key="1">
    <source>
        <dbReference type="SAM" id="MobiDB-lite"/>
    </source>
</evidence>
<evidence type="ECO:0000313" key="3">
    <source>
        <dbReference type="EMBL" id="KAE9357406.1"/>
    </source>
</evidence>
<evidence type="ECO:0000313" key="4">
    <source>
        <dbReference type="Proteomes" id="UP000434957"/>
    </source>
</evidence>
<comment type="caution">
    <text evidence="2">The sequence shown here is derived from an EMBL/GenBank/DDBJ whole genome shotgun (WGS) entry which is preliminary data.</text>
</comment>
<feature type="region of interest" description="Disordered" evidence="1">
    <location>
        <begin position="1"/>
        <end position="20"/>
    </location>
</feature>
<sequence>MEIEEAADLSIEVPPLPASPELQEMRAATPTRFGRAAASTIVRSRCYADGWVCGLMGALPMMAT</sequence>
<gene>
    <name evidence="2" type="ORF">PR002_g1709</name>
    <name evidence="3" type="ORF">PR003_g1808</name>
</gene>
<protein>
    <submittedName>
        <fullName evidence="2">Uncharacterized protein</fullName>
    </submittedName>
</protein>
<organism evidence="2 5">
    <name type="scientific">Phytophthora rubi</name>
    <dbReference type="NCBI Taxonomy" id="129364"/>
    <lineage>
        <taxon>Eukaryota</taxon>
        <taxon>Sar</taxon>
        <taxon>Stramenopiles</taxon>
        <taxon>Oomycota</taxon>
        <taxon>Peronosporomycetes</taxon>
        <taxon>Peronosporales</taxon>
        <taxon>Peronosporaceae</taxon>
        <taxon>Phytophthora</taxon>
    </lineage>
</organism>
<reference evidence="2 5" key="1">
    <citation type="submission" date="2018-09" db="EMBL/GenBank/DDBJ databases">
        <title>Genomic investigation of the strawberry pathogen Phytophthora fragariae indicates pathogenicity is determined by transcriptional variation in three key races.</title>
        <authorList>
            <person name="Adams T.M."/>
            <person name="Armitage A.D."/>
            <person name="Sobczyk M.K."/>
            <person name="Bates H.J."/>
            <person name="Dunwell J.M."/>
            <person name="Nellist C.F."/>
            <person name="Harrison R.J."/>
        </authorList>
    </citation>
    <scope>NUCLEOTIDE SEQUENCE [LARGE SCALE GENOMIC DNA]</scope>
    <source>
        <strain evidence="2 5">SCRP324</strain>
        <strain evidence="3 4">SCRP333</strain>
    </source>
</reference>
<evidence type="ECO:0000313" key="2">
    <source>
        <dbReference type="EMBL" id="KAE9046333.1"/>
    </source>
</evidence>
<dbReference type="Proteomes" id="UP000434957">
    <property type="component" value="Unassembled WGS sequence"/>
</dbReference>
<dbReference type="EMBL" id="QXFT01000053">
    <property type="protein sequence ID" value="KAE9357406.1"/>
    <property type="molecule type" value="Genomic_DNA"/>
</dbReference>
<name>A0A6A3NXU3_9STRA</name>
<dbReference type="EMBL" id="QXFU01000052">
    <property type="protein sequence ID" value="KAE9046333.1"/>
    <property type="molecule type" value="Genomic_DNA"/>
</dbReference>
<dbReference type="Proteomes" id="UP000435112">
    <property type="component" value="Unassembled WGS sequence"/>
</dbReference>